<dbReference type="EMBL" id="LAZR01031164">
    <property type="protein sequence ID" value="KKL54542.1"/>
    <property type="molecule type" value="Genomic_DNA"/>
</dbReference>
<feature type="transmembrane region" description="Helical" evidence="1">
    <location>
        <begin position="44"/>
        <end position="65"/>
    </location>
</feature>
<sequence>MFLDNRIHLEPRRAWWSWNLDLFWVLVPLTAACGYWELGGWETVAYFVAAVTNALLGAVIAMRLLGFMVSIASRDKVLISFAKGAAYSAAMIYAWPNDWVGYVYIILIITTLCLMEIRRSKD</sequence>
<dbReference type="AlphaFoldDB" id="A0A0F9EDY6"/>
<feature type="transmembrane region" description="Helical" evidence="1">
    <location>
        <begin position="77"/>
        <end position="95"/>
    </location>
</feature>
<feature type="transmembrane region" description="Helical" evidence="1">
    <location>
        <begin position="20"/>
        <end position="38"/>
    </location>
</feature>
<keyword evidence="1" id="KW-0472">Membrane</keyword>
<accession>A0A0F9EDY6</accession>
<comment type="caution">
    <text evidence="2">The sequence shown here is derived from an EMBL/GenBank/DDBJ whole genome shotgun (WGS) entry which is preliminary data.</text>
</comment>
<reference evidence="2" key="1">
    <citation type="journal article" date="2015" name="Nature">
        <title>Complex archaea that bridge the gap between prokaryotes and eukaryotes.</title>
        <authorList>
            <person name="Spang A."/>
            <person name="Saw J.H."/>
            <person name="Jorgensen S.L."/>
            <person name="Zaremba-Niedzwiedzka K."/>
            <person name="Martijn J."/>
            <person name="Lind A.E."/>
            <person name="van Eijk R."/>
            <person name="Schleper C."/>
            <person name="Guy L."/>
            <person name="Ettema T.J."/>
        </authorList>
    </citation>
    <scope>NUCLEOTIDE SEQUENCE</scope>
</reference>
<gene>
    <name evidence="3" type="ORF">LCGC14_2264410</name>
    <name evidence="2" type="ORF">LCGC14_2378750</name>
</gene>
<evidence type="ECO:0000313" key="3">
    <source>
        <dbReference type="EMBL" id="KKL54542.1"/>
    </source>
</evidence>
<evidence type="ECO:0000313" key="2">
    <source>
        <dbReference type="EMBL" id="KKL28081.1"/>
    </source>
</evidence>
<proteinExistence type="predicted"/>
<keyword evidence="1" id="KW-0812">Transmembrane</keyword>
<feature type="transmembrane region" description="Helical" evidence="1">
    <location>
        <begin position="101"/>
        <end position="117"/>
    </location>
</feature>
<dbReference type="PROSITE" id="PS51257">
    <property type="entry name" value="PROKAR_LIPOPROTEIN"/>
    <property type="match status" value="1"/>
</dbReference>
<protein>
    <submittedName>
        <fullName evidence="2">Uncharacterized protein</fullName>
    </submittedName>
</protein>
<dbReference type="EMBL" id="LAZR01035223">
    <property type="protein sequence ID" value="KKL28081.1"/>
    <property type="molecule type" value="Genomic_DNA"/>
</dbReference>
<organism evidence="2">
    <name type="scientific">marine sediment metagenome</name>
    <dbReference type="NCBI Taxonomy" id="412755"/>
    <lineage>
        <taxon>unclassified sequences</taxon>
        <taxon>metagenomes</taxon>
        <taxon>ecological metagenomes</taxon>
    </lineage>
</organism>
<name>A0A0F9EDY6_9ZZZZ</name>
<evidence type="ECO:0000256" key="1">
    <source>
        <dbReference type="SAM" id="Phobius"/>
    </source>
</evidence>
<keyword evidence="1" id="KW-1133">Transmembrane helix</keyword>